<dbReference type="InterPro" id="IPR001372">
    <property type="entry name" value="Dynein_light_chain_typ-1/2"/>
</dbReference>
<evidence type="ECO:0000256" key="5">
    <source>
        <dbReference type="ARBA" id="ARBA00022701"/>
    </source>
</evidence>
<reference evidence="13 14" key="1">
    <citation type="submission" date="2016-04" db="EMBL/GenBank/DDBJ databases">
        <title>The genome of Intoshia linei affirms orthonectids as highly simplified spiralians.</title>
        <authorList>
            <person name="Mikhailov K.V."/>
            <person name="Slusarev G.S."/>
            <person name="Nikitin M.A."/>
            <person name="Logacheva M.D."/>
            <person name="Penin A."/>
            <person name="Aleoshin V."/>
            <person name="Panchin Y.V."/>
        </authorList>
    </citation>
    <scope>NUCLEOTIDE SEQUENCE [LARGE SCALE GENOMIC DNA]</scope>
    <source>
        <strain evidence="13">Intl2013</strain>
        <tissue evidence="13">Whole animal</tissue>
    </source>
</reference>
<keyword evidence="10" id="KW-0966">Cell projection</keyword>
<organism evidence="13 14">
    <name type="scientific">Intoshia linei</name>
    <dbReference type="NCBI Taxonomy" id="1819745"/>
    <lineage>
        <taxon>Eukaryota</taxon>
        <taxon>Metazoa</taxon>
        <taxon>Spiralia</taxon>
        <taxon>Lophotrochozoa</taxon>
        <taxon>Mesozoa</taxon>
        <taxon>Orthonectida</taxon>
        <taxon>Rhopaluridae</taxon>
        <taxon>Intoshia</taxon>
    </lineage>
</organism>
<evidence type="ECO:0000256" key="4">
    <source>
        <dbReference type="ARBA" id="ARBA00022490"/>
    </source>
</evidence>
<evidence type="ECO:0000256" key="6">
    <source>
        <dbReference type="ARBA" id="ARBA00023017"/>
    </source>
</evidence>
<keyword evidence="9 12" id="KW-0206">Cytoskeleton</keyword>
<evidence type="ECO:0000256" key="8">
    <source>
        <dbReference type="ARBA" id="ARBA00023175"/>
    </source>
</evidence>
<evidence type="ECO:0000256" key="10">
    <source>
        <dbReference type="ARBA" id="ARBA00023273"/>
    </source>
</evidence>
<gene>
    <name evidence="13" type="ORF">A3Q56_04714</name>
</gene>
<evidence type="ECO:0000256" key="7">
    <source>
        <dbReference type="ARBA" id="ARBA00023069"/>
    </source>
</evidence>
<evidence type="ECO:0000313" key="13">
    <source>
        <dbReference type="EMBL" id="OAF67567.1"/>
    </source>
</evidence>
<keyword evidence="14" id="KW-1185">Reference proteome</keyword>
<dbReference type="PANTHER" id="PTHR11886">
    <property type="entry name" value="DYNEIN LIGHT CHAIN"/>
    <property type="match status" value="1"/>
</dbReference>
<evidence type="ECO:0000256" key="3">
    <source>
        <dbReference type="ARBA" id="ARBA00011655"/>
    </source>
</evidence>
<comment type="similarity">
    <text evidence="2 12">Belongs to the dynein light chain family.</text>
</comment>
<evidence type="ECO:0000256" key="12">
    <source>
        <dbReference type="RuleBase" id="RU365010"/>
    </source>
</evidence>
<comment type="caution">
    <text evidence="13">The sequence shown here is derived from an EMBL/GenBank/DDBJ whole genome shotgun (WGS) entry which is preliminary data.</text>
</comment>
<dbReference type="GO" id="GO:0007017">
    <property type="term" value="P:microtubule-based process"/>
    <property type="evidence" value="ECO:0007669"/>
    <property type="project" value="InterPro"/>
</dbReference>
<dbReference type="EMBL" id="LWCA01000629">
    <property type="protein sequence ID" value="OAF67567.1"/>
    <property type="molecule type" value="Genomic_DNA"/>
</dbReference>
<dbReference type="OrthoDB" id="6506078at2759"/>
<comment type="subunit">
    <text evidence="3">Consists of at least two heavy chains and a number of intermediate and light chains.</text>
</comment>
<dbReference type="Gene3D" id="3.30.740.10">
    <property type="entry name" value="Protein Inhibitor Of Neuronal Nitric Oxide Synthase"/>
    <property type="match status" value="1"/>
</dbReference>
<dbReference type="FunFam" id="3.30.740.10:FF:000002">
    <property type="entry name" value="Dynein light chain"/>
    <property type="match status" value="1"/>
</dbReference>
<keyword evidence="4 12" id="KW-0963">Cytoplasm</keyword>
<evidence type="ECO:0000313" key="14">
    <source>
        <dbReference type="Proteomes" id="UP000078046"/>
    </source>
</evidence>
<evidence type="ECO:0000256" key="1">
    <source>
        <dbReference type="ARBA" id="ARBA00004430"/>
    </source>
</evidence>
<dbReference type="SMART" id="SM01375">
    <property type="entry name" value="Dynein_light"/>
    <property type="match status" value="1"/>
</dbReference>
<proteinExistence type="inferred from homology"/>
<keyword evidence="5 12" id="KW-0493">Microtubule</keyword>
<accession>A0A177AZV0</accession>
<dbReference type="CDD" id="cd21453">
    <property type="entry name" value="DLC-like_DNAL4"/>
    <property type="match status" value="1"/>
</dbReference>
<keyword evidence="6 12" id="KW-0243">Dynein</keyword>
<sequence>MTDVVDKGKESFKKIVHTYPLIMSSDMNEEMQSEAMELCVTASEKFLNNNENAAKMIKEVMDKKFGPSWQVVVGEGYGYEIMACKHMYMFFGGCSAILLFKIS</sequence>
<name>A0A177AZV0_9BILA</name>
<keyword evidence="7" id="KW-0969">Cilium</keyword>
<dbReference type="InterPro" id="IPR037177">
    <property type="entry name" value="DLC_sf"/>
</dbReference>
<dbReference type="PANTHER" id="PTHR11886:SF2">
    <property type="entry name" value="DYNEIN AXONEMAL LIGHT CHAIN 4"/>
    <property type="match status" value="1"/>
</dbReference>
<evidence type="ECO:0000256" key="9">
    <source>
        <dbReference type="ARBA" id="ARBA00023212"/>
    </source>
</evidence>
<dbReference type="GO" id="GO:0005874">
    <property type="term" value="C:microtubule"/>
    <property type="evidence" value="ECO:0007669"/>
    <property type="project" value="UniProtKB-KW"/>
</dbReference>
<comment type="function">
    <text evidence="11">Force generating protein of respiratory cilia. Produces force towards the minus ends of microtubules. Dynein has ATPase activity.</text>
</comment>
<dbReference type="Proteomes" id="UP000078046">
    <property type="component" value="Unassembled WGS sequence"/>
</dbReference>
<dbReference type="SUPFAM" id="SSF54648">
    <property type="entry name" value="DLC"/>
    <property type="match status" value="1"/>
</dbReference>
<comment type="subcellular location">
    <subcellularLocation>
        <location evidence="1">Cytoplasm</location>
        <location evidence="1">Cytoskeleton</location>
        <location evidence="1">Cilium axoneme</location>
    </subcellularLocation>
</comment>
<protein>
    <recommendedName>
        <fullName evidence="12">Dynein light chain</fullName>
    </recommendedName>
</protein>
<evidence type="ECO:0000256" key="2">
    <source>
        <dbReference type="ARBA" id="ARBA00010156"/>
    </source>
</evidence>
<dbReference type="AlphaFoldDB" id="A0A177AZV0"/>
<dbReference type="GO" id="GO:0030286">
    <property type="term" value="C:dynein complex"/>
    <property type="evidence" value="ECO:0007669"/>
    <property type="project" value="UniProtKB-KW"/>
</dbReference>
<keyword evidence="8 12" id="KW-0505">Motor protein</keyword>
<dbReference type="GO" id="GO:0005930">
    <property type="term" value="C:axoneme"/>
    <property type="evidence" value="ECO:0007669"/>
    <property type="project" value="UniProtKB-SubCell"/>
</dbReference>
<dbReference type="Pfam" id="PF01221">
    <property type="entry name" value="Dynein_light"/>
    <property type="match status" value="1"/>
</dbReference>
<evidence type="ECO:0000256" key="11">
    <source>
        <dbReference type="ARBA" id="ARBA00057688"/>
    </source>
</evidence>